<dbReference type="Pfam" id="PF00924">
    <property type="entry name" value="MS_channel_2nd"/>
    <property type="match status" value="1"/>
</dbReference>
<evidence type="ECO:0000259" key="8">
    <source>
        <dbReference type="Pfam" id="PF00924"/>
    </source>
</evidence>
<evidence type="ECO:0000313" key="10">
    <source>
        <dbReference type="EMBL" id="MBD2773998.1"/>
    </source>
</evidence>
<name>A0A8J6XU73_9CYAN</name>
<comment type="subcellular location">
    <subcellularLocation>
        <location evidence="1">Cell membrane</location>
        <topology evidence="1">Multi-pass membrane protein</topology>
    </subcellularLocation>
</comment>
<evidence type="ECO:0000256" key="3">
    <source>
        <dbReference type="ARBA" id="ARBA00022475"/>
    </source>
</evidence>
<feature type="transmembrane region" description="Helical" evidence="7">
    <location>
        <begin position="20"/>
        <end position="40"/>
    </location>
</feature>
<accession>A0A8J6XU73</accession>
<evidence type="ECO:0000259" key="9">
    <source>
        <dbReference type="Pfam" id="PF21088"/>
    </source>
</evidence>
<feature type="domain" description="Mechanosensitive ion channel transmembrane helices 2/3" evidence="9">
    <location>
        <begin position="147"/>
        <end position="188"/>
    </location>
</feature>
<dbReference type="InterPro" id="IPR011014">
    <property type="entry name" value="MscS_channel_TM-2"/>
</dbReference>
<dbReference type="InterPro" id="IPR010920">
    <property type="entry name" value="LSM_dom_sf"/>
</dbReference>
<organism evidence="10 11">
    <name type="scientific">Iningainema tapete BLCC-T55</name>
    <dbReference type="NCBI Taxonomy" id="2748662"/>
    <lineage>
        <taxon>Bacteria</taxon>
        <taxon>Bacillati</taxon>
        <taxon>Cyanobacteriota</taxon>
        <taxon>Cyanophyceae</taxon>
        <taxon>Nostocales</taxon>
        <taxon>Scytonemataceae</taxon>
        <taxon>Iningainema tapete</taxon>
    </lineage>
</organism>
<feature type="transmembrane region" description="Helical" evidence="7">
    <location>
        <begin position="167"/>
        <end position="187"/>
    </location>
</feature>
<dbReference type="SUPFAM" id="SSF50182">
    <property type="entry name" value="Sm-like ribonucleoproteins"/>
    <property type="match status" value="1"/>
</dbReference>
<gene>
    <name evidence="10" type="ORF">ICL16_18455</name>
</gene>
<dbReference type="GO" id="GO:0005886">
    <property type="term" value="C:plasma membrane"/>
    <property type="evidence" value="ECO:0007669"/>
    <property type="project" value="UniProtKB-SubCell"/>
</dbReference>
<dbReference type="PANTHER" id="PTHR30566">
    <property type="entry name" value="YNAI-RELATED MECHANOSENSITIVE ION CHANNEL"/>
    <property type="match status" value="1"/>
</dbReference>
<keyword evidence="6 7" id="KW-0472">Membrane</keyword>
<dbReference type="InterPro" id="IPR023408">
    <property type="entry name" value="MscS_beta-dom_sf"/>
</dbReference>
<feature type="transmembrane region" description="Helical" evidence="7">
    <location>
        <begin position="143"/>
        <end position="161"/>
    </location>
</feature>
<dbReference type="InterPro" id="IPR049142">
    <property type="entry name" value="MS_channel_1st"/>
</dbReference>
<evidence type="ECO:0000256" key="6">
    <source>
        <dbReference type="ARBA" id="ARBA00023136"/>
    </source>
</evidence>
<dbReference type="AlphaFoldDB" id="A0A8J6XU73"/>
<dbReference type="PANTHER" id="PTHR30566:SF5">
    <property type="entry name" value="MECHANOSENSITIVE ION CHANNEL PROTEIN 1, MITOCHONDRIAL-RELATED"/>
    <property type="match status" value="1"/>
</dbReference>
<evidence type="ECO:0000256" key="1">
    <source>
        <dbReference type="ARBA" id="ARBA00004651"/>
    </source>
</evidence>
<feature type="domain" description="Mechanosensitive ion channel MscS" evidence="8">
    <location>
        <begin position="190"/>
        <end position="257"/>
    </location>
</feature>
<dbReference type="RefSeq" id="WP_190830451.1">
    <property type="nucleotide sequence ID" value="NZ_CAWPPI010000063.1"/>
</dbReference>
<proteinExistence type="inferred from homology"/>
<dbReference type="GO" id="GO:0055085">
    <property type="term" value="P:transmembrane transport"/>
    <property type="evidence" value="ECO:0007669"/>
    <property type="project" value="InterPro"/>
</dbReference>
<dbReference type="SUPFAM" id="SSF82861">
    <property type="entry name" value="Mechanosensitive channel protein MscS (YggB), transmembrane region"/>
    <property type="match status" value="1"/>
</dbReference>
<dbReference type="InterPro" id="IPR006685">
    <property type="entry name" value="MscS_channel_2nd"/>
</dbReference>
<evidence type="ECO:0000256" key="2">
    <source>
        <dbReference type="ARBA" id="ARBA00008017"/>
    </source>
</evidence>
<sequence length="380" mass="42355">MLDSLLEVLNSDGKLQISWLGLVGLLAFISGGLFFPIVGLRSVSFAQSLLTPFISVRERVAYRKVVKPYENWLGVAFGLLLTDVFAISLPESDWSRLLEIPIGLSLTITASWLASQLFKQFFDFYLLEAAIKSRRKVNSELLLLTKLFVNIIIVVVATILFAEIHQINIFGLLASLGIGGLAIAFAAQKTLEQVLGSVVIYLDRPFVIDDYIGLPDGTFGRVESIGLRSTKIRTSGKGTLMIVPNSSLTQVNIENFTGAKKVMAIIYLNFYRAVKNEERALIRQVILESTVDIFGIDTRSTDVIFRDFSEQDLLSSHLKTVERTQAQITFFILGSGEVSMELRRQLLDLANQSITQRLKEYGIAFDIDEPTIYVDSPITI</sequence>
<evidence type="ECO:0000256" key="5">
    <source>
        <dbReference type="ARBA" id="ARBA00022989"/>
    </source>
</evidence>
<comment type="similarity">
    <text evidence="2">Belongs to the MscS (TC 1.A.23) family.</text>
</comment>
<keyword evidence="4 7" id="KW-0812">Transmembrane</keyword>
<dbReference type="Gene3D" id="2.30.30.60">
    <property type="match status" value="1"/>
</dbReference>
<evidence type="ECO:0000256" key="7">
    <source>
        <dbReference type="SAM" id="Phobius"/>
    </source>
</evidence>
<keyword evidence="3" id="KW-1003">Cell membrane</keyword>
<dbReference type="Proteomes" id="UP000629098">
    <property type="component" value="Unassembled WGS sequence"/>
</dbReference>
<keyword evidence="11" id="KW-1185">Reference proteome</keyword>
<keyword evidence="5 7" id="KW-1133">Transmembrane helix</keyword>
<dbReference type="EMBL" id="JACXAE010000063">
    <property type="protein sequence ID" value="MBD2773998.1"/>
    <property type="molecule type" value="Genomic_DNA"/>
</dbReference>
<dbReference type="Pfam" id="PF21088">
    <property type="entry name" value="MS_channel_1st"/>
    <property type="match status" value="1"/>
</dbReference>
<comment type="caution">
    <text evidence="10">The sequence shown here is derived from an EMBL/GenBank/DDBJ whole genome shotgun (WGS) entry which is preliminary data.</text>
</comment>
<reference evidence="10" key="1">
    <citation type="submission" date="2020-09" db="EMBL/GenBank/DDBJ databases">
        <title>Iningainema tapete sp. nov. (Scytonemataceae, Cyanobacteria) from greenhouses in central Florida (USA) produces two types of nodularin with biosynthetic potential for microcystin-LR and anabaenopeptins.</title>
        <authorList>
            <person name="Berthold D.E."/>
            <person name="Lefler F.W."/>
            <person name="Huang I.-S."/>
            <person name="Abdulla H."/>
            <person name="Zimba P.V."/>
            <person name="Laughinghouse H.D. IV."/>
        </authorList>
    </citation>
    <scope>NUCLEOTIDE SEQUENCE</scope>
    <source>
        <strain evidence="10">BLCCT55</strain>
    </source>
</reference>
<protein>
    <submittedName>
        <fullName evidence="10">Mechanosensitive ion channel</fullName>
    </submittedName>
</protein>
<dbReference type="Gene3D" id="1.10.287.1260">
    <property type="match status" value="1"/>
</dbReference>
<evidence type="ECO:0000256" key="4">
    <source>
        <dbReference type="ARBA" id="ARBA00022692"/>
    </source>
</evidence>
<evidence type="ECO:0000313" key="11">
    <source>
        <dbReference type="Proteomes" id="UP000629098"/>
    </source>
</evidence>